<dbReference type="Proteomes" id="UP000236725">
    <property type="component" value="Unassembled WGS sequence"/>
</dbReference>
<evidence type="ECO:0008006" key="5">
    <source>
        <dbReference type="Google" id="ProtNLM"/>
    </source>
</evidence>
<sequence>MKKRCTRFLVLAAACCLLTLAAQGQSYTIHFITGTARIDMANSRTADNLDELKYKLEDCKGQVATVTLTALQNVVDRYDPDAKALALEQAVALQDYLTGGGTTGGCDFSFDIQVDAKTDLDNRVIVEVCCSRPVAQKRETAAGDVDKAPAPKATPSTSAQVVAETRKQPAPAQAPKVVKHADFLLGGIGIGVKTNGLLFAGLLPDGSMYTPVPNGAVEVYFLDRFSAQLSFAYAMPYKKGDKSNLFKMTAFTVEPRFWLWNGGRFKGLYAGLYGQYGTFDVRIKEEIADNCTGTFFGGGISAGWLQPLWKGLFVEAGLQVGYRSDATDVYSYTKGKPYKRQGSYTLNSFTLQGMNVSVGYRF</sequence>
<dbReference type="Pfam" id="PF12099">
    <property type="entry name" value="DUF3575"/>
    <property type="match status" value="1"/>
</dbReference>
<feature type="region of interest" description="Disordered" evidence="1">
    <location>
        <begin position="140"/>
        <end position="168"/>
    </location>
</feature>
<dbReference type="RefSeq" id="WP_103982299.1">
    <property type="nucleotide sequence ID" value="NZ_FNVS01000001.1"/>
</dbReference>
<evidence type="ECO:0000256" key="1">
    <source>
        <dbReference type="SAM" id="MobiDB-lite"/>
    </source>
</evidence>
<keyword evidence="4" id="KW-1185">Reference proteome</keyword>
<evidence type="ECO:0000313" key="3">
    <source>
        <dbReference type="EMBL" id="SEF48394.1"/>
    </source>
</evidence>
<keyword evidence="2" id="KW-0732">Signal</keyword>
<dbReference type="InterPro" id="IPR021958">
    <property type="entry name" value="DUF3575"/>
</dbReference>
<dbReference type="EMBL" id="FNVS01000001">
    <property type="protein sequence ID" value="SEF48394.1"/>
    <property type="molecule type" value="Genomic_DNA"/>
</dbReference>
<organism evidence="3 4">
    <name type="scientific">Parabacteroides chinchillae</name>
    <dbReference type="NCBI Taxonomy" id="871327"/>
    <lineage>
        <taxon>Bacteria</taxon>
        <taxon>Pseudomonadati</taxon>
        <taxon>Bacteroidota</taxon>
        <taxon>Bacteroidia</taxon>
        <taxon>Bacteroidales</taxon>
        <taxon>Tannerellaceae</taxon>
        <taxon>Parabacteroides</taxon>
    </lineage>
</organism>
<name>A0A8G2BU37_9BACT</name>
<comment type="caution">
    <text evidence="3">The sequence shown here is derived from an EMBL/GenBank/DDBJ whole genome shotgun (WGS) entry which is preliminary data.</text>
</comment>
<feature type="compositionally biased region" description="Low complexity" evidence="1">
    <location>
        <begin position="150"/>
        <end position="159"/>
    </location>
</feature>
<feature type="compositionally biased region" description="Basic and acidic residues" evidence="1">
    <location>
        <begin position="140"/>
        <end position="149"/>
    </location>
</feature>
<evidence type="ECO:0000256" key="2">
    <source>
        <dbReference type="SAM" id="SignalP"/>
    </source>
</evidence>
<proteinExistence type="predicted"/>
<accession>A0A8G2BU37</accession>
<evidence type="ECO:0000313" key="4">
    <source>
        <dbReference type="Proteomes" id="UP000236725"/>
    </source>
</evidence>
<feature type="signal peptide" evidence="2">
    <location>
        <begin position="1"/>
        <end position="24"/>
    </location>
</feature>
<gene>
    <name evidence="3" type="ORF">SAMN05444001_101372</name>
</gene>
<reference evidence="3 4" key="1">
    <citation type="submission" date="2016-10" db="EMBL/GenBank/DDBJ databases">
        <authorList>
            <person name="Varghese N."/>
            <person name="Submissions S."/>
        </authorList>
    </citation>
    <scope>NUCLEOTIDE SEQUENCE [LARGE SCALE GENOMIC DNA]</scope>
    <source>
        <strain evidence="3 4">DSM 29073</strain>
    </source>
</reference>
<dbReference type="AlphaFoldDB" id="A0A8G2BU37"/>
<protein>
    <recommendedName>
        <fullName evidence="5">DUF3575 domain-containing protein</fullName>
    </recommendedName>
</protein>
<feature type="chain" id="PRO_5034525899" description="DUF3575 domain-containing protein" evidence="2">
    <location>
        <begin position="25"/>
        <end position="362"/>
    </location>
</feature>